<dbReference type="Pfam" id="PF01554">
    <property type="entry name" value="MatE"/>
    <property type="match status" value="1"/>
</dbReference>
<dbReference type="Proteomes" id="UP001189624">
    <property type="component" value="Chromosome 4"/>
</dbReference>
<evidence type="ECO:0000256" key="1">
    <source>
        <dbReference type="ARBA" id="ARBA00010199"/>
    </source>
</evidence>
<keyword evidence="2" id="KW-1133">Transmembrane helix</keyword>
<feature type="non-terminal residue" evidence="3">
    <location>
        <position position="1"/>
    </location>
</feature>
<sequence>VLTYTYKHGDANYNAIAAIKAIGMISGPTTITGLVMYSRAMISMIFLGYLGEEGLARGSLSIGFANIIGYSVISGLAMGMEPICGQAYGAKQWKLLGLTLQRT</sequence>
<keyword evidence="2" id="KW-0472">Membrane</keyword>
<evidence type="ECO:0000313" key="4">
    <source>
        <dbReference type="Proteomes" id="UP001189624"/>
    </source>
</evidence>
<dbReference type="GO" id="GO:0016020">
    <property type="term" value="C:membrane"/>
    <property type="evidence" value="ECO:0007669"/>
    <property type="project" value="InterPro"/>
</dbReference>
<evidence type="ECO:0000313" key="3">
    <source>
        <dbReference type="EMBL" id="CAJ1953415.1"/>
    </source>
</evidence>
<feature type="transmembrane region" description="Helical" evidence="2">
    <location>
        <begin position="15"/>
        <end position="37"/>
    </location>
</feature>
<feature type="non-terminal residue" evidence="3">
    <location>
        <position position="103"/>
    </location>
</feature>
<dbReference type="GO" id="GO:0042910">
    <property type="term" value="F:xenobiotic transmembrane transporter activity"/>
    <property type="evidence" value="ECO:0007669"/>
    <property type="project" value="InterPro"/>
</dbReference>
<evidence type="ECO:0000256" key="2">
    <source>
        <dbReference type="SAM" id="Phobius"/>
    </source>
</evidence>
<reference evidence="3" key="1">
    <citation type="submission" date="2023-10" db="EMBL/GenBank/DDBJ databases">
        <authorList>
            <person name="Domelevo Entfellner J.-B."/>
        </authorList>
    </citation>
    <scope>NUCLEOTIDE SEQUENCE</scope>
</reference>
<protein>
    <submittedName>
        <fullName evidence="3">Uncharacterized protein</fullName>
    </submittedName>
</protein>
<dbReference type="AlphaFoldDB" id="A0AA86VKS5"/>
<dbReference type="GO" id="GO:0015297">
    <property type="term" value="F:antiporter activity"/>
    <property type="evidence" value="ECO:0007669"/>
    <property type="project" value="InterPro"/>
</dbReference>
<proteinExistence type="inferred from homology"/>
<comment type="similarity">
    <text evidence="1">Belongs to the multi antimicrobial extrusion (MATE) (TC 2.A.66.1) family.</text>
</comment>
<keyword evidence="4" id="KW-1185">Reference proteome</keyword>
<name>A0AA86VKS5_9FABA</name>
<dbReference type="Gramene" id="rna-AYBTSS11_LOCUS15834">
    <property type="protein sequence ID" value="CAJ1953415.1"/>
    <property type="gene ID" value="gene-AYBTSS11_LOCUS15834"/>
</dbReference>
<keyword evidence="2" id="KW-0812">Transmembrane</keyword>
<organism evidence="3 4">
    <name type="scientific">Sphenostylis stenocarpa</name>
    <dbReference type="NCBI Taxonomy" id="92480"/>
    <lineage>
        <taxon>Eukaryota</taxon>
        <taxon>Viridiplantae</taxon>
        <taxon>Streptophyta</taxon>
        <taxon>Embryophyta</taxon>
        <taxon>Tracheophyta</taxon>
        <taxon>Spermatophyta</taxon>
        <taxon>Magnoliopsida</taxon>
        <taxon>eudicotyledons</taxon>
        <taxon>Gunneridae</taxon>
        <taxon>Pentapetalae</taxon>
        <taxon>rosids</taxon>
        <taxon>fabids</taxon>
        <taxon>Fabales</taxon>
        <taxon>Fabaceae</taxon>
        <taxon>Papilionoideae</taxon>
        <taxon>50 kb inversion clade</taxon>
        <taxon>NPAAA clade</taxon>
        <taxon>indigoferoid/millettioid clade</taxon>
        <taxon>Phaseoleae</taxon>
        <taxon>Sphenostylis</taxon>
    </lineage>
</organism>
<accession>A0AA86VKS5</accession>
<dbReference type="EMBL" id="OY731401">
    <property type="protein sequence ID" value="CAJ1953415.1"/>
    <property type="molecule type" value="Genomic_DNA"/>
</dbReference>
<gene>
    <name evidence="3" type="ORF">AYBTSS11_LOCUS15834</name>
</gene>
<dbReference type="PANTHER" id="PTHR11206">
    <property type="entry name" value="MULTIDRUG RESISTANCE PROTEIN"/>
    <property type="match status" value="1"/>
</dbReference>
<dbReference type="InterPro" id="IPR002528">
    <property type="entry name" value="MATE_fam"/>
</dbReference>